<feature type="domain" description="Elongation factor G-binding protein N-terminal" evidence="1">
    <location>
        <begin position="7"/>
        <end position="89"/>
    </location>
</feature>
<gene>
    <name evidence="3" type="ORF">ET33_02980</name>
</gene>
<accession>A0A081P4S1</accession>
<dbReference type="Proteomes" id="UP000028123">
    <property type="component" value="Unassembled WGS sequence"/>
</dbReference>
<reference evidence="3 4" key="1">
    <citation type="submission" date="2014-06" db="EMBL/GenBank/DDBJ databases">
        <title>Draft genome sequence of Paenibacillus sp. MSt1.</title>
        <authorList>
            <person name="Aw Y.K."/>
            <person name="Ong K.S."/>
            <person name="Gan H.M."/>
            <person name="Lee S.M."/>
        </authorList>
    </citation>
    <scope>NUCLEOTIDE SEQUENCE [LARGE SCALE GENOMIC DNA]</scope>
    <source>
        <strain evidence="3 4">MSt1</strain>
    </source>
</reference>
<dbReference type="EMBL" id="JNVM01000010">
    <property type="protein sequence ID" value="KEQ25694.1"/>
    <property type="molecule type" value="Genomic_DNA"/>
</dbReference>
<evidence type="ECO:0000313" key="4">
    <source>
        <dbReference type="Proteomes" id="UP000028123"/>
    </source>
</evidence>
<name>A0A081P4S1_9BACL</name>
<organism evidence="3 4">
    <name type="scientific">Paenibacillus tyrfis</name>
    <dbReference type="NCBI Taxonomy" id="1501230"/>
    <lineage>
        <taxon>Bacteria</taxon>
        <taxon>Bacillati</taxon>
        <taxon>Bacillota</taxon>
        <taxon>Bacilli</taxon>
        <taxon>Bacillales</taxon>
        <taxon>Paenibacillaceae</taxon>
        <taxon>Paenibacillus</taxon>
    </lineage>
</organism>
<evidence type="ECO:0000259" key="2">
    <source>
        <dbReference type="Pfam" id="PF16571"/>
    </source>
</evidence>
<dbReference type="eggNOG" id="ENOG502ZCF2">
    <property type="taxonomic scope" value="Bacteria"/>
</dbReference>
<dbReference type="InterPro" id="IPR032330">
    <property type="entry name" value="EF-G-binding_C"/>
</dbReference>
<dbReference type="RefSeq" id="WP_036682612.1">
    <property type="nucleotide sequence ID" value="NZ_JNVM01000010.1"/>
</dbReference>
<dbReference type="OrthoDB" id="1891078at2"/>
<dbReference type="InterPro" id="IPR010841">
    <property type="entry name" value="EF-G-binding_N"/>
</dbReference>
<evidence type="ECO:0000313" key="3">
    <source>
        <dbReference type="EMBL" id="KEQ25694.1"/>
    </source>
</evidence>
<comment type="caution">
    <text evidence="3">The sequence shown here is derived from an EMBL/GenBank/DDBJ whole genome shotgun (WGS) entry which is preliminary data.</text>
</comment>
<dbReference type="InterPro" id="IPR038344">
    <property type="entry name" value="EF-G_N_sf"/>
</dbReference>
<dbReference type="CDD" id="cd16342">
    <property type="entry name" value="FusC_FusB"/>
    <property type="match status" value="1"/>
</dbReference>
<dbReference type="Pfam" id="PF07299">
    <property type="entry name" value="EF-G-binding_N"/>
    <property type="match status" value="1"/>
</dbReference>
<dbReference type="Pfam" id="PF16571">
    <property type="entry name" value="FBP_C"/>
    <property type="match status" value="1"/>
</dbReference>
<proteinExistence type="predicted"/>
<keyword evidence="4" id="KW-1185">Reference proteome</keyword>
<sequence length="222" mass="25481">MVKPVPFIRNHQYNFIKKQVDLLERACHSVTDPKVVESVRYNAHFNIMEAFPDAADLQKQMLESVSALRTEREFQHYLHSLEPYLTEFPEVTGKQLAKLFPKNKKLKLPDLTAIDYRYVTYFGWVDIATNKLFIVYRLNGQLVGMEGRFIPANKSVCFLCNRHAEVALFSAVTKSKPANASPDYYKAIGNYLCVDSEVCNKHITDVTALEKFVREVVGTHES</sequence>
<dbReference type="AlphaFoldDB" id="A0A081P4S1"/>
<protein>
    <submittedName>
        <fullName evidence="3">Fibronectin-binding protein</fullName>
    </submittedName>
</protein>
<evidence type="ECO:0000259" key="1">
    <source>
        <dbReference type="Pfam" id="PF07299"/>
    </source>
</evidence>
<dbReference type="Gene3D" id="1.20.1280.250">
    <property type="match status" value="1"/>
</dbReference>
<feature type="domain" description="Elongation factor G-binding protein C-terminal treble-clef zinc-finger" evidence="2">
    <location>
        <begin position="103"/>
        <end position="203"/>
    </location>
</feature>